<feature type="transmembrane region" description="Helical" evidence="7">
    <location>
        <begin position="106"/>
        <end position="127"/>
    </location>
</feature>
<dbReference type="EMBL" id="SMRT01000014">
    <property type="protein sequence ID" value="TDF94097.1"/>
    <property type="molecule type" value="Genomic_DNA"/>
</dbReference>
<sequence length="278" mass="31067">MQLDSPLKKLGLYLFLIIGGLAMLIPFYWMFVLSTRTTSEIFSFPPPLIFGHAALDNYSNLLKATPFFLNLWNSIFVATVHTLLVLLFCSMGGYAFAMYDFPGRKYLFAAVLATVMIPWMAGIVPWFMLMKTLGWVDSFNALIIPGIANAFGIFWMRQYISSNIPNELLDAAKIDGCPEFFIFFRVVLPLLKPAVSALGIMTFIHSWNNFLVPLIIIKDEKKLTLPIALNRLFGDPTRGFDVGVMMMGTTLAVLPLLLVFIFAAKKFMDGMTAGAVKG</sequence>
<evidence type="ECO:0000313" key="9">
    <source>
        <dbReference type="EMBL" id="TDF94097.1"/>
    </source>
</evidence>
<keyword evidence="6 7" id="KW-0472">Membrane</keyword>
<evidence type="ECO:0000256" key="6">
    <source>
        <dbReference type="ARBA" id="ARBA00023136"/>
    </source>
</evidence>
<dbReference type="RefSeq" id="WP_133233204.1">
    <property type="nucleotide sequence ID" value="NZ_SMRT01000014.1"/>
</dbReference>
<evidence type="ECO:0000256" key="5">
    <source>
        <dbReference type="ARBA" id="ARBA00022989"/>
    </source>
</evidence>
<keyword evidence="2 7" id="KW-0813">Transport</keyword>
<dbReference type="OrthoDB" id="9771544at2"/>
<dbReference type="Gene3D" id="1.10.3720.10">
    <property type="entry name" value="MetI-like"/>
    <property type="match status" value="1"/>
</dbReference>
<dbReference type="PROSITE" id="PS50928">
    <property type="entry name" value="ABC_TM1"/>
    <property type="match status" value="1"/>
</dbReference>
<evidence type="ECO:0000256" key="2">
    <source>
        <dbReference type="ARBA" id="ARBA00022448"/>
    </source>
</evidence>
<keyword evidence="5 7" id="KW-1133">Transmembrane helix</keyword>
<evidence type="ECO:0000256" key="3">
    <source>
        <dbReference type="ARBA" id="ARBA00022475"/>
    </source>
</evidence>
<organism evidence="9 10">
    <name type="scientific">Paenibacillus piri</name>
    <dbReference type="NCBI Taxonomy" id="2547395"/>
    <lineage>
        <taxon>Bacteria</taxon>
        <taxon>Bacillati</taxon>
        <taxon>Bacillota</taxon>
        <taxon>Bacilli</taxon>
        <taxon>Bacillales</taxon>
        <taxon>Paenibacillaceae</taxon>
        <taxon>Paenibacillus</taxon>
    </lineage>
</organism>
<accession>A0A4R5KI64</accession>
<feature type="transmembrane region" description="Helical" evidence="7">
    <location>
        <begin position="139"/>
        <end position="160"/>
    </location>
</feature>
<evidence type="ECO:0000256" key="7">
    <source>
        <dbReference type="RuleBase" id="RU363032"/>
    </source>
</evidence>
<feature type="transmembrane region" description="Helical" evidence="7">
    <location>
        <begin position="75"/>
        <end position="99"/>
    </location>
</feature>
<comment type="similarity">
    <text evidence="7">Belongs to the binding-protein-dependent transport system permease family.</text>
</comment>
<evidence type="ECO:0000259" key="8">
    <source>
        <dbReference type="PROSITE" id="PS50928"/>
    </source>
</evidence>
<keyword evidence="3" id="KW-1003">Cell membrane</keyword>
<dbReference type="PANTHER" id="PTHR43744:SF12">
    <property type="entry name" value="ABC TRANSPORTER PERMEASE PROTEIN MG189-RELATED"/>
    <property type="match status" value="1"/>
</dbReference>
<feature type="transmembrane region" description="Helical" evidence="7">
    <location>
        <begin position="242"/>
        <end position="264"/>
    </location>
</feature>
<feature type="transmembrane region" description="Helical" evidence="7">
    <location>
        <begin position="180"/>
        <end position="204"/>
    </location>
</feature>
<comment type="subcellular location">
    <subcellularLocation>
        <location evidence="1 7">Cell membrane</location>
        <topology evidence="1 7">Multi-pass membrane protein</topology>
    </subcellularLocation>
</comment>
<gene>
    <name evidence="9" type="ORF">E1757_24700</name>
</gene>
<protein>
    <submittedName>
        <fullName evidence="9">Carbohydrate ABC transporter permease</fullName>
    </submittedName>
</protein>
<comment type="caution">
    <text evidence="9">The sequence shown here is derived from an EMBL/GenBank/DDBJ whole genome shotgun (WGS) entry which is preliminary data.</text>
</comment>
<evidence type="ECO:0000313" key="10">
    <source>
        <dbReference type="Proteomes" id="UP000295636"/>
    </source>
</evidence>
<proteinExistence type="inferred from homology"/>
<dbReference type="GO" id="GO:0055085">
    <property type="term" value="P:transmembrane transport"/>
    <property type="evidence" value="ECO:0007669"/>
    <property type="project" value="InterPro"/>
</dbReference>
<keyword evidence="10" id="KW-1185">Reference proteome</keyword>
<feature type="domain" description="ABC transmembrane type-1" evidence="8">
    <location>
        <begin position="71"/>
        <end position="263"/>
    </location>
</feature>
<dbReference type="PANTHER" id="PTHR43744">
    <property type="entry name" value="ABC TRANSPORTER PERMEASE PROTEIN MG189-RELATED-RELATED"/>
    <property type="match status" value="1"/>
</dbReference>
<dbReference type="CDD" id="cd06261">
    <property type="entry name" value="TM_PBP2"/>
    <property type="match status" value="1"/>
</dbReference>
<dbReference type="Pfam" id="PF00528">
    <property type="entry name" value="BPD_transp_1"/>
    <property type="match status" value="1"/>
</dbReference>
<dbReference type="SUPFAM" id="SSF161098">
    <property type="entry name" value="MetI-like"/>
    <property type="match status" value="1"/>
</dbReference>
<evidence type="ECO:0000256" key="1">
    <source>
        <dbReference type="ARBA" id="ARBA00004651"/>
    </source>
</evidence>
<feature type="transmembrane region" description="Helical" evidence="7">
    <location>
        <begin position="12"/>
        <end position="31"/>
    </location>
</feature>
<evidence type="ECO:0000256" key="4">
    <source>
        <dbReference type="ARBA" id="ARBA00022692"/>
    </source>
</evidence>
<keyword evidence="4 7" id="KW-0812">Transmembrane</keyword>
<dbReference type="InterPro" id="IPR000515">
    <property type="entry name" value="MetI-like"/>
</dbReference>
<reference evidence="9 10" key="1">
    <citation type="submission" date="2019-03" db="EMBL/GenBank/DDBJ databases">
        <title>This is whole genome sequence of Paenibacillus sp MS74 strain.</title>
        <authorList>
            <person name="Trinh H.N."/>
        </authorList>
    </citation>
    <scope>NUCLEOTIDE SEQUENCE [LARGE SCALE GENOMIC DNA]</scope>
    <source>
        <strain evidence="9 10">MS74</strain>
    </source>
</reference>
<dbReference type="AlphaFoldDB" id="A0A4R5KI64"/>
<name>A0A4R5KI64_9BACL</name>
<dbReference type="GO" id="GO:0005886">
    <property type="term" value="C:plasma membrane"/>
    <property type="evidence" value="ECO:0007669"/>
    <property type="project" value="UniProtKB-SubCell"/>
</dbReference>
<dbReference type="Proteomes" id="UP000295636">
    <property type="component" value="Unassembled WGS sequence"/>
</dbReference>
<dbReference type="InterPro" id="IPR035906">
    <property type="entry name" value="MetI-like_sf"/>
</dbReference>